<dbReference type="Gene3D" id="1.20.1250.20">
    <property type="entry name" value="MFS general substrate transporter like domains"/>
    <property type="match status" value="2"/>
</dbReference>
<gene>
    <name evidence="9" type="ORF">BCR35DRAFT_330033</name>
</gene>
<dbReference type="GO" id="GO:0022857">
    <property type="term" value="F:transmembrane transporter activity"/>
    <property type="evidence" value="ECO:0007669"/>
    <property type="project" value="InterPro"/>
</dbReference>
<feature type="transmembrane region" description="Helical" evidence="7">
    <location>
        <begin position="328"/>
        <end position="346"/>
    </location>
</feature>
<evidence type="ECO:0000313" key="10">
    <source>
        <dbReference type="Proteomes" id="UP000193467"/>
    </source>
</evidence>
<feature type="domain" description="Major facilitator superfamily (MFS) profile" evidence="8">
    <location>
        <begin position="59"/>
        <end position="478"/>
    </location>
</feature>
<feature type="transmembrane region" description="Helical" evidence="7">
    <location>
        <begin position="55"/>
        <end position="72"/>
    </location>
</feature>
<accession>A0A1Y2FZ65</accession>
<dbReference type="InParanoid" id="A0A1Y2FZ65"/>
<feature type="transmembrane region" description="Helical" evidence="7">
    <location>
        <begin position="292"/>
        <end position="316"/>
    </location>
</feature>
<feature type="transmembrane region" description="Helical" evidence="7">
    <location>
        <begin position="125"/>
        <end position="147"/>
    </location>
</feature>
<dbReference type="EMBL" id="MCGR01000010">
    <property type="protein sequence ID" value="ORY88495.1"/>
    <property type="molecule type" value="Genomic_DNA"/>
</dbReference>
<dbReference type="SUPFAM" id="SSF103473">
    <property type="entry name" value="MFS general substrate transporter"/>
    <property type="match status" value="1"/>
</dbReference>
<feature type="transmembrane region" description="Helical" evidence="7">
    <location>
        <begin position="358"/>
        <end position="377"/>
    </location>
</feature>
<keyword evidence="5 7" id="KW-0472">Membrane</keyword>
<feature type="transmembrane region" description="Helical" evidence="7">
    <location>
        <begin position="450"/>
        <end position="471"/>
    </location>
</feature>
<organism evidence="9 10">
    <name type="scientific">Leucosporidium creatinivorum</name>
    <dbReference type="NCBI Taxonomy" id="106004"/>
    <lineage>
        <taxon>Eukaryota</taxon>
        <taxon>Fungi</taxon>
        <taxon>Dikarya</taxon>
        <taxon>Basidiomycota</taxon>
        <taxon>Pucciniomycotina</taxon>
        <taxon>Microbotryomycetes</taxon>
        <taxon>Leucosporidiales</taxon>
        <taxon>Leucosporidium</taxon>
    </lineage>
</organism>
<dbReference type="InterPro" id="IPR011701">
    <property type="entry name" value="MFS"/>
</dbReference>
<feature type="transmembrane region" description="Helical" evidence="7">
    <location>
        <begin position="219"/>
        <end position="241"/>
    </location>
</feature>
<dbReference type="PANTHER" id="PTHR43791:SF92">
    <property type="entry name" value="AGL026WP"/>
    <property type="match status" value="1"/>
</dbReference>
<evidence type="ECO:0000256" key="1">
    <source>
        <dbReference type="ARBA" id="ARBA00004141"/>
    </source>
</evidence>
<dbReference type="PANTHER" id="PTHR43791">
    <property type="entry name" value="PERMEASE-RELATED"/>
    <property type="match status" value="1"/>
</dbReference>
<comment type="subcellular location">
    <subcellularLocation>
        <location evidence="1">Membrane</location>
        <topology evidence="1">Multi-pass membrane protein</topology>
    </subcellularLocation>
</comment>
<evidence type="ECO:0000256" key="6">
    <source>
        <dbReference type="SAM" id="MobiDB-lite"/>
    </source>
</evidence>
<feature type="transmembrane region" description="Helical" evidence="7">
    <location>
        <begin position="153"/>
        <end position="176"/>
    </location>
</feature>
<dbReference type="InterPro" id="IPR020846">
    <property type="entry name" value="MFS_dom"/>
</dbReference>
<dbReference type="InterPro" id="IPR036259">
    <property type="entry name" value="MFS_trans_sf"/>
</dbReference>
<feature type="region of interest" description="Disordered" evidence="6">
    <location>
        <begin position="1"/>
        <end position="26"/>
    </location>
</feature>
<feature type="transmembrane region" description="Helical" evidence="7">
    <location>
        <begin position="188"/>
        <end position="207"/>
    </location>
</feature>
<keyword evidence="10" id="KW-1185">Reference proteome</keyword>
<dbReference type="STRING" id="106004.A0A1Y2FZ65"/>
<evidence type="ECO:0000256" key="7">
    <source>
        <dbReference type="SAM" id="Phobius"/>
    </source>
</evidence>
<dbReference type="Pfam" id="PF07690">
    <property type="entry name" value="MFS_1"/>
    <property type="match status" value="1"/>
</dbReference>
<keyword evidence="4 7" id="KW-1133">Transmembrane helix</keyword>
<comment type="caution">
    <text evidence="9">The sequence shown here is derived from an EMBL/GenBank/DDBJ whole genome shotgun (WGS) entry which is preliminary data.</text>
</comment>
<dbReference type="PROSITE" id="PS50850">
    <property type="entry name" value="MFS"/>
    <property type="match status" value="1"/>
</dbReference>
<dbReference type="Proteomes" id="UP000193467">
    <property type="component" value="Unassembled WGS sequence"/>
</dbReference>
<dbReference type="FunFam" id="1.20.1250.20:FF:000013">
    <property type="entry name" value="MFS general substrate transporter"/>
    <property type="match status" value="1"/>
</dbReference>
<name>A0A1Y2FZ65_9BASI</name>
<dbReference type="FunFam" id="1.20.1250.20:FF:000057">
    <property type="entry name" value="MFS general substrate transporter"/>
    <property type="match status" value="1"/>
</dbReference>
<dbReference type="OrthoDB" id="2985014at2759"/>
<protein>
    <submittedName>
        <fullName evidence="9">Major facilitator superfamily domain-containing protein</fullName>
    </submittedName>
</protein>
<sequence>MARSSSLSTDDNEHKMKPGSDLQLEALPTSSKPDCFEEMTVEETQKACNKLVRHLDMRVMPILILLFILNILDRSNIGNAKIAGMSKDLNLQGVDYNNLILFTFVGYCITQIPIGFFIAKVSPAFYLAVAAGCWGVVSMCCGFAHTYSAMSGLRFLVGCAEAPFFPGALLILSTYYTRKEMPLRIASMYAANSISNGFGGLLAAAIVSGLEGKAGLRGWRWLFIIEGLITIFVAFGCFFILPNLPAKTKWLSAEERRLTVWRIARDTAGDEDDANEVSKWQAVKLVAKDYKIVLLLLQQMCISCSQSFTYFFPTIVASLGFSTTGTQLLTAPPYFFAFICSIFAAWSSSRLNEKALHIGIPMVFCAVGNILAITLPFDNIAGRYASMFLMCLGSYVAFNLSWAWISSTVARPRAKRAGTFFLVNALANASHFFTPYMFPSADGPRFLPGGIALAVFCIATAACAITIRFVLRGQNRKMDLLDEQDAPYTGGLEGLPRGYRFNY</sequence>
<feature type="transmembrane region" description="Helical" evidence="7">
    <location>
        <begin position="99"/>
        <end position="118"/>
    </location>
</feature>
<dbReference type="GO" id="GO:0016020">
    <property type="term" value="C:membrane"/>
    <property type="evidence" value="ECO:0007669"/>
    <property type="project" value="UniProtKB-SubCell"/>
</dbReference>
<evidence type="ECO:0000256" key="5">
    <source>
        <dbReference type="ARBA" id="ARBA00023136"/>
    </source>
</evidence>
<keyword evidence="2" id="KW-0813">Transport</keyword>
<dbReference type="AlphaFoldDB" id="A0A1Y2FZ65"/>
<evidence type="ECO:0000256" key="3">
    <source>
        <dbReference type="ARBA" id="ARBA00022692"/>
    </source>
</evidence>
<keyword evidence="3 7" id="KW-0812">Transmembrane</keyword>
<evidence type="ECO:0000256" key="2">
    <source>
        <dbReference type="ARBA" id="ARBA00022448"/>
    </source>
</evidence>
<evidence type="ECO:0000259" key="8">
    <source>
        <dbReference type="PROSITE" id="PS50850"/>
    </source>
</evidence>
<evidence type="ECO:0000313" key="9">
    <source>
        <dbReference type="EMBL" id="ORY88495.1"/>
    </source>
</evidence>
<feature type="transmembrane region" description="Helical" evidence="7">
    <location>
        <begin position="417"/>
        <end position="438"/>
    </location>
</feature>
<proteinExistence type="predicted"/>
<feature type="transmembrane region" description="Helical" evidence="7">
    <location>
        <begin position="383"/>
        <end position="405"/>
    </location>
</feature>
<reference evidence="9 10" key="1">
    <citation type="submission" date="2016-07" db="EMBL/GenBank/DDBJ databases">
        <title>Pervasive Adenine N6-methylation of Active Genes in Fungi.</title>
        <authorList>
            <consortium name="DOE Joint Genome Institute"/>
            <person name="Mondo S.J."/>
            <person name="Dannebaum R.O."/>
            <person name="Kuo R.C."/>
            <person name="Labutti K."/>
            <person name="Haridas S."/>
            <person name="Kuo A."/>
            <person name="Salamov A."/>
            <person name="Ahrendt S.R."/>
            <person name="Lipzen A."/>
            <person name="Sullivan W."/>
            <person name="Andreopoulos W.B."/>
            <person name="Clum A."/>
            <person name="Lindquist E."/>
            <person name="Daum C."/>
            <person name="Ramamoorthy G.K."/>
            <person name="Gryganskyi A."/>
            <person name="Culley D."/>
            <person name="Magnuson J.K."/>
            <person name="James T.Y."/>
            <person name="O'Malley M.A."/>
            <person name="Stajich J.E."/>
            <person name="Spatafora J.W."/>
            <person name="Visel A."/>
            <person name="Grigoriev I.V."/>
        </authorList>
    </citation>
    <scope>NUCLEOTIDE SEQUENCE [LARGE SCALE GENOMIC DNA]</scope>
    <source>
        <strain evidence="9 10">62-1032</strain>
    </source>
</reference>
<evidence type="ECO:0000256" key="4">
    <source>
        <dbReference type="ARBA" id="ARBA00022989"/>
    </source>
</evidence>